<dbReference type="AlphaFoldDB" id="A0A226QR64"/>
<evidence type="ECO:0000313" key="1">
    <source>
        <dbReference type="EMBL" id="OXB94835.1"/>
    </source>
</evidence>
<protein>
    <submittedName>
        <fullName evidence="1">Uncharacterized protein</fullName>
    </submittedName>
</protein>
<dbReference type="Proteomes" id="UP000198394">
    <property type="component" value="Unassembled WGS sequence"/>
</dbReference>
<comment type="caution">
    <text evidence="1">The sequence shown here is derived from an EMBL/GenBank/DDBJ whole genome shotgun (WGS) entry which is preliminary data.</text>
</comment>
<proteinExistence type="predicted"/>
<sequence length="108" mass="13016">MLIFEYTKKEVIHVFHNNEEEMHKNIQKLKEEGWSDNVRMSVTGVPLFHMRILDEDEFKQNYPNVTVHADEKSSSSFGEKYVYYTTHERKMIQRKIIQNHKTKKEGEL</sequence>
<accession>A0A226QR64</accession>
<dbReference type="EMBL" id="NDYL01000001">
    <property type="protein sequence ID" value="OXB94835.1"/>
    <property type="molecule type" value="Genomic_DNA"/>
</dbReference>
<reference evidence="1 2" key="1">
    <citation type="submission" date="2017-04" db="EMBL/GenBank/DDBJ databases">
        <title>The genome sequence of Parageobacillus galactosidasius DSM 18751.</title>
        <authorList>
            <person name="Ramaloko W.T."/>
            <person name="Koen N."/>
            <person name="Polliack S."/>
            <person name="Aliyu H."/>
            <person name="Lebre P."/>
            <person name="Mohr T."/>
            <person name="Oswald F."/>
            <person name="Zwick M."/>
            <person name="Neumann A."/>
            <person name="Syldatk C."/>
            <person name="Cowan D."/>
            <person name="De Maayer P."/>
        </authorList>
    </citation>
    <scope>NUCLEOTIDE SEQUENCE [LARGE SCALE GENOMIC DNA]</scope>
    <source>
        <strain evidence="1 2">DSM 18751</strain>
    </source>
</reference>
<organism evidence="1 2">
    <name type="scientific">Parageobacillus galactosidasius</name>
    <dbReference type="NCBI Taxonomy" id="883812"/>
    <lineage>
        <taxon>Bacteria</taxon>
        <taxon>Bacillati</taxon>
        <taxon>Bacillota</taxon>
        <taxon>Bacilli</taxon>
        <taxon>Bacillales</taxon>
        <taxon>Anoxybacillaceae</taxon>
        <taxon>Parageobacillus</taxon>
    </lineage>
</organism>
<gene>
    <name evidence="1" type="ORF">B9L23_08210</name>
</gene>
<evidence type="ECO:0000313" key="2">
    <source>
        <dbReference type="Proteomes" id="UP000198394"/>
    </source>
</evidence>
<name>A0A226QR64_9BACL</name>
<dbReference type="RefSeq" id="WP_089097290.1">
    <property type="nucleotide sequence ID" value="NZ_NDYL01000001.1"/>
</dbReference>
<keyword evidence="2" id="KW-1185">Reference proteome</keyword>